<evidence type="ECO:0000313" key="2">
    <source>
        <dbReference type="EMBL" id="SUP84820.1"/>
    </source>
</evidence>
<protein>
    <submittedName>
        <fullName evidence="2">N-acetylglucosamine-binding protein A</fullName>
    </submittedName>
</protein>
<evidence type="ECO:0000256" key="1">
    <source>
        <dbReference type="SAM" id="SignalP"/>
    </source>
</evidence>
<dbReference type="AlphaFoldDB" id="A0A0T9J2C3"/>
<feature type="signal peptide" evidence="1">
    <location>
        <begin position="1"/>
        <end position="20"/>
    </location>
</feature>
<dbReference type="RefSeq" id="WP_050091632.1">
    <property type="nucleotide sequence ID" value="NZ_CPWG01000001.1"/>
</dbReference>
<gene>
    <name evidence="2" type="ORF">NCTC8580_03258</name>
</gene>
<name>A0A0T9J2C3_YERPU</name>
<dbReference type="Gene3D" id="2.60.40.2550">
    <property type="match status" value="1"/>
</dbReference>
<reference evidence="2 3" key="1">
    <citation type="submission" date="2018-06" db="EMBL/GenBank/DDBJ databases">
        <authorList>
            <consortium name="Pathogen Informatics"/>
            <person name="Doyle S."/>
        </authorList>
    </citation>
    <scope>NUCLEOTIDE SEQUENCE [LARGE SCALE GENOMIC DNA]</scope>
    <source>
        <strain evidence="2 3">NCTC8580</strain>
    </source>
</reference>
<evidence type="ECO:0000313" key="3">
    <source>
        <dbReference type="Proteomes" id="UP000255087"/>
    </source>
</evidence>
<dbReference type="EMBL" id="UHJC01000001">
    <property type="protein sequence ID" value="SUP84820.1"/>
    <property type="molecule type" value="Genomic_DNA"/>
</dbReference>
<accession>A0A0T9J2C3</accession>
<feature type="chain" id="PRO_5030018971" evidence="1">
    <location>
        <begin position="21"/>
        <end position="150"/>
    </location>
</feature>
<dbReference type="Proteomes" id="UP000255087">
    <property type="component" value="Unassembled WGS sequence"/>
</dbReference>
<keyword evidence="1" id="KW-0732">Signal</keyword>
<organism evidence="2 3">
    <name type="scientific">Yersinia pseudotuberculosis</name>
    <dbReference type="NCBI Taxonomy" id="633"/>
    <lineage>
        <taxon>Bacteria</taxon>
        <taxon>Pseudomonadati</taxon>
        <taxon>Pseudomonadota</taxon>
        <taxon>Gammaproteobacteria</taxon>
        <taxon>Enterobacterales</taxon>
        <taxon>Yersiniaceae</taxon>
        <taxon>Yersinia</taxon>
    </lineage>
</organism>
<sequence length="150" mass="16612">MTTNRMIISYTMLVSLSVLAKNNDSLPFSLIQNSAISESSSLKKINSTHDISNNFIVQGVQKHYLIENNQGKIDLVITTQNDLIVTAYLFDLDGNEKVKVANVIDSQTINVTLNLNNIQAGNYRLIITALTPDQQSAIKSFNIMLVNVPN</sequence>
<proteinExistence type="predicted"/>